<organism evidence="2 3">
    <name type="scientific">Syntrophobacter fumaroxidans (strain DSM 10017 / MPOB)</name>
    <dbReference type="NCBI Taxonomy" id="335543"/>
    <lineage>
        <taxon>Bacteria</taxon>
        <taxon>Pseudomonadati</taxon>
        <taxon>Thermodesulfobacteriota</taxon>
        <taxon>Syntrophobacteria</taxon>
        <taxon>Syntrophobacterales</taxon>
        <taxon>Syntrophobacteraceae</taxon>
        <taxon>Syntrophobacter</taxon>
    </lineage>
</organism>
<gene>
    <name evidence="2" type="ordered locus">Sfum_1489</name>
</gene>
<dbReference type="KEGG" id="sfu:Sfum_1489"/>
<dbReference type="EMBL" id="CP000478">
    <property type="protein sequence ID" value="ABK17178.1"/>
    <property type="molecule type" value="Genomic_DNA"/>
</dbReference>
<dbReference type="eggNOG" id="COG3847">
    <property type="taxonomic scope" value="Bacteria"/>
</dbReference>
<proteinExistence type="predicted"/>
<keyword evidence="1" id="KW-0472">Membrane</keyword>
<keyword evidence="1" id="KW-1133">Transmembrane helix</keyword>
<dbReference type="HOGENOM" id="CLU_171854_3_3_7"/>
<dbReference type="STRING" id="335543.Sfum_1489"/>
<dbReference type="InterPro" id="IPR007047">
    <property type="entry name" value="Flp_Fap"/>
</dbReference>
<feature type="transmembrane region" description="Helical" evidence="1">
    <location>
        <begin position="21"/>
        <end position="45"/>
    </location>
</feature>
<dbReference type="AlphaFoldDB" id="A0LIC6"/>
<evidence type="ECO:0000313" key="2">
    <source>
        <dbReference type="EMBL" id="ABK17178.1"/>
    </source>
</evidence>
<evidence type="ECO:0000256" key="1">
    <source>
        <dbReference type="SAM" id="Phobius"/>
    </source>
</evidence>
<name>A0LIC6_SYNFM</name>
<reference evidence="2 3" key="1">
    <citation type="submission" date="2006-10" db="EMBL/GenBank/DDBJ databases">
        <title>Complete sequence of Syntrophobacter fumaroxidans MPOB.</title>
        <authorList>
            <consortium name="US DOE Joint Genome Institute"/>
            <person name="Copeland A."/>
            <person name="Lucas S."/>
            <person name="Lapidus A."/>
            <person name="Barry K."/>
            <person name="Detter J.C."/>
            <person name="Glavina del Rio T."/>
            <person name="Hammon N."/>
            <person name="Israni S."/>
            <person name="Pitluck S."/>
            <person name="Goltsman E.G."/>
            <person name="Martinez M."/>
            <person name="Schmutz J."/>
            <person name="Larimer F."/>
            <person name="Land M."/>
            <person name="Hauser L."/>
            <person name="Kyrpides N."/>
            <person name="Kim E."/>
            <person name="Boone D.R."/>
            <person name="Brockman F."/>
            <person name="Culley D."/>
            <person name="Ferry J."/>
            <person name="Gunsalus R."/>
            <person name="McInerney M.J."/>
            <person name="Morrison M."/>
            <person name="Plugge C."/>
            <person name="Rohlin L."/>
            <person name="Scholten J."/>
            <person name="Sieber J."/>
            <person name="Stams A.J.M."/>
            <person name="Worm P."/>
            <person name="Henstra A.M."/>
            <person name="Richardson P."/>
        </authorList>
    </citation>
    <scope>NUCLEOTIDE SEQUENCE [LARGE SCALE GENOMIC DNA]</scope>
    <source>
        <strain evidence="3">DSM 10017 / MPOB</strain>
    </source>
</reference>
<dbReference type="RefSeq" id="WP_011698349.1">
    <property type="nucleotide sequence ID" value="NC_008554.1"/>
</dbReference>
<keyword evidence="3" id="KW-1185">Reference proteome</keyword>
<dbReference type="Proteomes" id="UP000001784">
    <property type="component" value="Chromosome"/>
</dbReference>
<sequence length="57" mass="5992">MKKFIKFLKDEEGVTAIEYGLIAALIAVAIIVAVTSVGTNLTAVFNRVAAELLGALN</sequence>
<accession>A0LIC6</accession>
<protein>
    <submittedName>
        <fullName evidence="2">Flp/Fap pilin component</fullName>
    </submittedName>
</protein>
<dbReference type="InParanoid" id="A0LIC6"/>
<evidence type="ECO:0000313" key="3">
    <source>
        <dbReference type="Proteomes" id="UP000001784"/>
    </source>
</evidence>
<dbReference type="Pfam" id="PF04964">
    <property type="entry name" value="Flp_Fap"/>
    <property type="match status" value="1"/>
</dbReference>
<keyword evidence="1" id="KW-0812">Transmembrane</keyword>